<feature type="region of interest" description="Disordered" evidence="1">
    <location>
        <begin position="188"/>
        <end position="209"/>
    </location>
</feature>
<protein>
    <submittedName>
        <fullName evidence="2">RHS repeat-associated core domain-containing protein</fullName>
    </submittedName>
</protein>
<name>A0ABW2L5S9_9BACT</name>
<dbReference type="NCBIfam" id="TIGR03696">
    <property type="entry name" value="Rhs_assc_core"/>
    <property type="match status" value="1"/>
</dbReference>
<evidence type="ECO:0000313" key="2">
    <source>
        <dbReference type="EMBL" id="MFC7337722.1"/>
    </source>
</evidence>
<keyword evidence="3" id="KW-1185">Reference proteome</keyword>
<dbReference type="InterPro" id="IPR022385">
    <property type="entry name" value="Rhs_assc_core"/>
</dbReference>
<dbReference type="Proteomes" id="UP001596472">
    <property type="component" value="Unassembled WGS sequence"/>
</dbReference>
<accession>A0ABW2L5S9</accession>
<dbReference type="Gene3D" id="2.180.10.10">
    <property type="entry name" value="RHS repeat-associated core"/>
    <property type="match status" value="1"/>
</dbReference>
<gene>
    <name evidence="2" type="ORF">ACFQY0_11080</name>
</gene>
<dbReference type="RefSeq" id="WP_379712288.1">
    <property type="nucleotide sequence ID" value="NZ_JBHTBS010000005.1"/>
</dbReference>
<evidence type="ECO:0000256" key="1">
    <source>
        <dbReference type="SAM" id="MobiDB-lite"/>
    </source>
</evidence>
<comment type="caution">
    <text evidence="2">The sequence shown here is derived from an EMBL/GenBank/DDBJ whole genome shotgun (WGS) entry which is preliminary data.</text>
</comment>
<reference evidence="3" key="1">
    <citation type="journal article" date="2019" name="Int. J. Syst. Evol. Microbiol.">
        <title>The Global Catalogue of Microorganisms (GCM) 10K type strain sequencing project: providing services to taxonomists for standard genome sequencing and annotation.</title>
        <authorList>
            <consortium name="The Broad Institute Genomics Platform"/>
            <consortium name="The Broad Institute Genome Sequencing Center for Infectious Disease"/>
            <person name="Wu L."/>
            <person name="Ma J."/>
        </authorList>
    </citation>
    <scope>NUCLEOTIDE SEQUENCE [LARGE SCALE GENOMIC DNA]</scope>
    <source>
        <strain evidence="3">CGMCC 4.1467</strain>
    </source>
</reference>
<sequence length="234" mass="26094">MYYLRNISETSRITKYGFRYYDPVTGRWPSRDPIGERGGVNLYGFVGNDGLNDWDNLGLFSPGPSGVLEKALSEAAKSAAKAAPAAAADGPLPVGDAVVAAAAAFAASWQVGEAIADVVDGGYEEYPPSPEAEKALKKARRAQEKAVRELTRKIRTRQYEPDPYKNDEDPCKSICWRLKRAEDVKSMRDDRMKRYPMDNDPQDHGGQIDQWNSTVDKLKEDVKNNKCCCDKYDF</sequence>
<dbReference type="EMBL" id="JBHTBS010000005">
    <property type="protein sequence ID" value="MFC7337722.1"/>
    <property type="molecule type" value="Genomic_DNA"/>
</dbReference>
<evidence type="ECO:0000313" key="3">
    <source>
        <dbReference type="Proteomes" id="UP001596472"/>
    </source>
</evidence>
<organism evidence="2 3">
    <name type="scientific">Haloferula chungangensis</name>
    <dbReference type="NCBI Taxonomy" id="1048331"/>
    <lineage>
        <taxon>Bacteria</taxon>
        <taxon>Pseudomonadati</taxon>
        <taxon>Verrucomicrobiota</taxon>
        <taxon>Verrucomicrobiia</taxon>
        <taxon>Verrucomicrobiales</taxon>
        <taxon>Verrucomicrobiaceae</taxon>
        <taxon>Haloferula</taxon>
    </lineage>
</organism>
<feature type="compositionally biased region" description="Basic and acidic residues" evidence="1">
    <location>
        <begin position="188"/>
        <end position="203"/>
    </location>
</feature>
<proteinExistence type="predicted"/>